<dbReference type="Pfam" id="PF00263">
    <property type="entry name" value="Secretin"/>
    <property type="match status" value="1"/>
</dbReference>
<dbReference type="InterPro" id="IPR005644">
    <property type="entry name" value="NolW-like"/>
</dbReference>
<sequence>MRFIFLIFVMAFSACTTLDDGRTARLDRDAIADLDNGGDSTSGLEINTLFVNRSGVTGLQQDTFLELDIIQNDDPVFRTAQSRNIQELNEAGADPFNPDQRVEIRFENDPLTLVVDQLLGGLLSANYIAATPLQGTVDFETRAPVLRSEIPTILRDILGAQGYVMKLINGVYQIGAPETIEQLELNAAAGASSEFETRVIRIERGDLNEIADVVARILPLGATVTPVPNDGSLIVSASAADITAVVNLVNTLVDTGVAQDLVSIVTLQRSAPESVAASLLSYYEQRGTPRSRIPIVIPLENQQSLLLGARDAGTMNNARQLIRSMDRDLRDTASLRIIPMTHLPAAEIAAQLNQIFGGGITPNIALNQTAAPASTSVPVPANIRAESAAETAPPEAELAQAASASPVGISIVPDSRNNALLVFATFEQFKRIREVVQALDLPLAQVVIEATIVEVDVNNNLSFGVQSFLNRSNLSVRSASTTTPADPGTAGFFGSFTAIGGSSVDVVLNALESVTDVRIISSPYLTVLDGSSARLSIGDQVPFLTSSTDAETDGTTTTTNEIEIRDTGVILEVTPSIGADNSVLLNIVQEVSSVAPAGAEVNQLTPTIQQRTITSDIVVQSGRTALLGGLIQDSQIDVTTGVPVVSDIPVVGELFKQTTNDVARTELLVMITPRVVRKPSQLDNITRQLREGLSR</sequence>
<protein>
    <submittedName>
        <fullName evidence="8">Secretin N-terminal domain-containing protein</fullName>
    </submittedName>
</protein>
<dbReference type="InterPro" id="IPR038591">
    <property type="entry name" value="NolW-like_sf"/>
</dbReference>
<organism evidence="8 9">
    <name type="scientific">Yoonia phaeophyticola</name>
    <dbReference type="NCBI Taxonomy" id="3137369"/>
    <lineage>
        <taxon>Bacteria</taxon>
        <taxon>Pseudomonadati</taxon>
        <taxon>Pseudomonadota</taxon>
        <taxon>Alphaproteobacteria</taxon>
        <taxon>Rhodobacterales</taxon>
        <taxon>Paracoccaceae</taxon>
        <taxon>Yoonia</taxon>
    </lineage>
</organism>
<proteinExistence type="inferred from homology"/>
<feature type="domain" description="NolW-like" evidence="7">
    <location>
        <begin position="336"/>
        <end position="445"/>
    </location>
</feature>
<dbReference type="RefSeq" id="WP_341367272.1">
    <property type="nucleotide sequence ID" value="NZ_CP150951.2"/>
</dbReference>
<dbReference type="PRINTS" id="PR01032">
    <property type="entry name" value="PHAGEIV"/>
</dbReference>
<reference evidence="9" key="1">
    <citation type="submission" date="2024-04" db="EMBL/GenBank/DDBJ databases">
        <title>Phylogenomic analyses of a clade within the roseobacter group suggest taxonomic reassignments of species of the genera Aestuariivita, Citreicella, Loktanella, Nautella, Pelagibaca, Ruegeria, Thalassobius, Thiobacimonas and Tropicibacter, and the proposal o.</title>
        <authorList>
            <person name="Jeon C.O."/>
        </authorList>
    </citation>
    <scope>NUCLEOTIDE SEQUENCE [LARGE SCALE GENOMIC DNA]</scope>
    <source>
        <strain evidence="9">BS5-3</strain>
    </source>
</reference>
<dbReference type="Gene3D" id="3.55.50.30">
    <property type="match status" value="1"/>
</dbReference>
<comment type="similarity">
    <text evidence="4">Belongs to the bacterial secretin family.</text>
</comment>
<dbReference type="EMBL" id="CP150951">
    <property type="protein sequence ID" value="WZC49161.1"/>
    <property type="molecule type" value="Genomic_DNA"/>
</dbReference>
<evidence type="ECO:0000256" key="2">
    <source>
        <dbReference type="ARBA" id="ARBA00022729"/>
    </source>
</evidence>
<dbReference type="InterPro" id="IPR001775">
    <property type="entry name" value="GspD/PilQ"/>
</dbReference>
<evidence type="ECO:0000256" key="1">
    <source>
        <dbReference type="ARBA" id="ARBA00004370"/>
    </source>
</evidence>
<evidence type="ECO:0000313" key="9">
    <source>
        <dbReference type="Proteomes" id="UP001440612"/>
    </source>
</evidence>
<evidence type="ECO:0000259" key="7">
    <source>
        <dbReference type="Pfam" id="PF03958"/>
    </source>
</evidence>
<keyword evidence="3" id="KW-0472">Membrane</keyword>
<dbReference type="PANTHER" id="PTHR30332:SF25">
    <property type="entry name" value="SECRETIN XPSD"/>
    <property type="match status" value="1"/>
</dbReference>
<name>A0ABZ2V7E8_9RHOB</name>
<keyword evidence="5" id="KW-0813">Transport</keyword>
<dbReference type="Proteomes" id="UP001440612">
    <property type="component" value="Chromosome"/>
</dbReference>
<dbReference type="PANTHER" id="PTHR30332">
    <property type="entry name" value="PROBABLE GENERAL SECRETION PATHWAY PROTEIN D"/>
    <property type="match status" value="1"/>
</dbReference>
<keyword evidence="9" id="KW-1185">Reference proteome</keyword>
<dbReference type="Gene3D" id="3.30.1370.120">
    <property type="match status" value="2"/>
</dbReference>
<keyword evidence="2" id="KW-0732">Signal</keyword>
<dbReference type="Pfam" id="PF03958">
    <property type="entry name" value="Secretin_N"/>
    <property type="match status" value="1"/>
</dbReference>
<comment type="subcellular location">
    <subcellularLocation>
        <location evidence="5">Cell outer membrane</location>
    </subcellularLocation>
    <subcellularLocation>
        <location evidence="1">Membrane</location>
    </subcellularLocation>
</comment>
<evidence type="ECO:0000256" key="5">
    <source>
        <dbReference type="RuleBase" id="RU004004"/>
    </source>
</evidence>
<evidence type="ECO:0000256" key="3">
    <source>
        <dbReference type="ARBA" id="ARBA00023136"/>
    </source>
</evidence>
<dbReference type="InterPro" id="IPR004846">
    <property type="entry name" value="T2SS/T3SS_dom"/>
</dbReference>
<dbReference type="PROSITE" id="PS51257">
    <property type="entry name" value="PROKAR_LIPOPROTEIN"/>
    <property type="match status" value="1"/>
</dbReference>
<evidence type="ECO:0000259" key="6">
    <source>
        <dbReference type="Pfam" id="PF00263"/>
    </source>
</evidence>
<evidence type="ECO:0000313" key="8">
    <source>
        <dbReference type="EMBL" id="WZC49161.1"/>
    </source>
</evidence>
<accession>A0ABZ2V7E8</accession>
<gene>
    <name evidence="8" type="ORF">AABB29_00430</name>
</gene>
<feature type="domain" description="Type II/III secretion system secretin-like" evidence="6">
    <location>
        <begin position="510"/>
        <end position="677"/>
    </location>
</feature>
<dbReference type="PRINTS" id="PR00811">
    <property type="entry name" value="BCTERIALGSPD"/>
</dbReference>
<evidence type="ECO:0000256" key="4">
    <source>
        <dbReference type="RuleBase" id="RU004003"/>
    </source>
</evidence>
<dbReference type="InterPro" id="IPR050810">
    <property type="entry name" value="Bact_Secretion_Sys_Channel"/>
</dbReference>